<evidence type="ECO:0000313" key="3">
    <source>
        <dbReference type="Proteomes" id="UP000245765"/>
    </source>
</evidence>
<gene>
    <name evidence="2" type="ORF">DFH01_00765</name>
</gene>
<dbReference type="PANTHER" id="PTHR11895:SF172">
    <property type="entry name" value="GLUTAMYL-TRNA(GLN) AMIDOTRANSFERASE"/>
    <property type="match status" value="1"/>
</dbReference>
<dbReference type="SUPFAM" id="SSF75304">
    <property type="entry name" value="Amidase signature (AS) enzymes"/>
    <property type="match status" value="1"/>
</dbReference>
<dbReference type="OrthoDB" id="9811471at2"/>
<dbReference type="RefSeq" id="WP_109868503.1">
    <property type="nucleotide sequence ID" value="NZ_QGNA01000001.1"/>
</dbReference>
<dbReference type="GO" id="GO:0016787">
    <property type="term" value="F:hydrolase activity"/>
    <property type="evidence" value="ECO:0007669"/>
    <property type="project" value="UniProtKB-KW"/>
</dbReference>
<sequence>MKAAATAAAIRAGRLSAAEAVERTLDAIAARSPAINAFTAVIADRARADAKAVDAAIAADRSPGPLAGVPFAVKNLFDLEGVTTLAGSVIEKGAPPASRDAFLVRQLRAAGAICVGALNMDEYAFGFTTENTHYGPARNPHDTTRIAGGSSGGSAAAVAAGLVPLSLGSDTNGSIRVPASLCGIFGLKPTYGRLSRQGAYLFAASFDHVGPFARDVADLALAYDALQGSDTDDPVQQRRAKEPVMPRLSVGTKGLRIATLGGHFAANGLPECFAAAEIVARALDATARVELPLAAQVRAAAVIITMAEGANLHLPDLRTRPDDFDPMTRDRFLAGALLPAHWLAQAQRLRAAFREQALALFEEADVLITPATPFAATPIGQDMIEIDGAAIPLRPALGAFSQPISAIGLPAMVVPLADPAAAGTTNGLPIGVQLIAAPWREDHLFRVAAALERAGVVASPSPPER</sequence>
<name>A0A317FFN4_9PROT</name>
<dbReference type="InterPro" id="IPR000120">
    <property type="entry name" value="Amidase"/>
</dbReference>
<evidence type="ECO:0000313" key="2">
    <source>
        <dbReference type="EMBL" id="PWS37881.1"/>
    </source>
</evidence>
<dbReference type="Pfam" id="PF01425">
    <property type="entry name" value="Amidase"/>
    <property type="match status" value="1"/>
</dbReference>
<dbReference type="NCBIfam" id="NF006631">
    <property type="entry name" value="PRK09201.1"/>
    <property type="match status" value="1"/>
</dbReference>
<accession>A0A317FFN4</accession>
<comment type="caution">
    <text evidence="2">The sequence shown here is derived from an EMBL/GenBank/DDBJ whole genome shotgun (WGS) entry which is preliminary data.</text>
</comment>
<dbReference type="EMBL" id="QGNA01000001">
    <property type="protein sequence ID" value="PWS37881.1"/>
    <property type="molecule type" value="Genomic_DNA"/>
</dbReference>
<keyword evidence="2" id="KW-0378">Hydrolase</keyword>
<dbReference type="Gene3D" id="3.90.1300.10">
    <property type="entry name" value="Amidase signature (AS) domain"/>
    <property type="match status" value="1"/>
</dbReference>
<reference evidence="3" key="1">
    <citation type="submission" date="2018-05" db="EMBL/GenBank/DDBJ databases">
        <authorList>
            <person name="Du Z."/>
            <person name="Wang X."/>
        </authorList>
    </citation>
    <scope>NUCLEOTIDE SEQUENCE [LARGE SCALE GENOMIC DNA]</scope>
    <source>
        <strain evidence="3">CQN31</strain>
    </source>
</reference>
<dbReference type="AlphaFoldDB" id="A0A317FFN4"/>
<proteinExistence type="predicted"/>
<organism evidence="2 3">
    <name type="scientific">Falsiroseomonas bella</name>
    <dbReference type="NCBI Taxonomy" id="2184016"/>
    <lineage>
        <taxon>Bacteria</taxon>
        <taxon>Pseudomonadati</taxon>
        <taxon>Pseudomonadota</taxon>
        <taxon>Alphaproteobacteria</taxon>
        <taxon>Acetobacterales</taxon>
        <taxon>Roseomonadaceae</taxon>
        <taxon>Falsiroseomonas</taxon>
    </lineage>
</organism>
<evidence type="ECO:0000259" key="1">
    <source>
        <dbReference type="Pfam" id="PF01425"/>
    </source>
</evidence>
<dbReference type="PANTHER" id="PTHR11895">
    <property type="entry name" value="TRANSAMIDASE"/>
    <property type="match status" value="1"/>
</dbReference>
<dbReference type="InterPro" id="IPR023631">
    <property type="entry name" value="Amidase_dom"/>
</dbReference>
<dbReference type="InterPro" id="IPR014087">
    <property type="entry name" value="Carboxybiuret_hydro_AtzE"/>
</dbReference>
<dbReference type="NCBIfam" id="TIGR02715">
    <property type="entry name" value="amido_AtzE"/>
    <property type="match status" value="1"/>
</dbReference>
<feature type="domain" description="Amidase" evidence="1">
    <location>
        <begin position="19"/>
        <end position="444"/>
    </location>
</feature>
<keyword evidence="3" id="KW-1185">Reference proteome</keyword>
<dbReference type="InterPro" id="IPR036928">
    <property type="entry name" value="AS_sf"/>
</dbReference>
<dbReference type="Proteomes" id="UP000245765">
    <property type="component" value="Unassembled WGS sequence"/>
</dbReference>
<protein>
    <submittedName>
        <fullName evidence="2">AtzE family amidohydrolase</fullName>
    </submittedName>
</protein>